<evidence type="ECO:0000256" key="3">
    <source>
        <dbReference type="ARBA" id="ARBA00060902"/>
    </source>
</evidence>
<dbReference type="AlphaFoldDB" id="A0A8K0NRE9"/>
<comment type="caution">
    <text evidence="5">The sequence shown here is derived from an EMBL/GenBank/DDBJ whole genome shotgun (WGS) entry which is preliminary data.</text>
</comment>
<keyword evidence="6" id="KW-1185">Reference proteome</keyword>
<dbReference type="PANTHER" id="PTHR11008">
    <property type="entry name" value="PROTEIN TAKEOUT-LIKE PROTEIN"/>
    <property type="match status" value="1"/>
</dbReference>
<feature type="chain" id="PRO_5035473028" description="Circadian clock-controlled protein" evidence="4">
    <location>
        <begin position="20"/>
        <end position="249"/>
    </location>
</feature>
<reference evidence="5" key="1">
    <citation type="submission" date="2013-04" db="EMBL/GenBank/DDBJ databases">
        <authorList>
            <person name="Qu J."/>
            <person name="Murali S.C."/>
            <person name="Bandaranaike D."/>
            <person name="Bellair M."/>
            <person name="Blankenburg K."/>
            <person name="Chao H."/>
            <person name="Dinh H."/>
            <person name="Doddapaneni H."/>
            <person name="Downs B."/>
            <person name="Dugan-Rocha S."/>
            <person name="Elkadiri S."/>
            <person name="Gnanaolivu R.D."/>
            <person name="Hernandez B."/>
            <person name="Javaid M."/>
            <person name="Jayaseelan J.C."/>
            <person name="Lee S."/>
            <person name="Li M."/>
            <person name="Ming W."/>
            <person name="Munidasa M."/>
            <person name="Muniz J."/>
            <person name="Nguyen L."/>
            <person name="Ongeri F."/>
            <person name="Osuji N."/>
            <person name="Pu L.-L."/>
            <person name="Puazo M."/>
            <person name="Qu C."/>
            <person name="Quiroz J."/>
            <person name="Raj R."/>
            <person name="Weissenberger G."/>
            <person name="Xin Y."/>
            <person name="Zou X."/>
            <person name="Han Y."/>
            <person name="Richards S."/>
            <person name="Worley K."/>
            <person name="Muzny D."/>
            <person name="Gibbs R."/>
        </authorList>
    </citation>
    <scope>NUCLEOTIDE SEQUENCE</scope>
    <source>
        <strain evidence="5">Sampled in the wild</strain>
    </source>
</reference>
<dbReference type="Pfam" id="PF06585">
    <property type="entry name" value="JHBP"/>
    <property type="match status" value="1"/>
</dbReference>
<reference evidence="5" key="2">
    <citation type="submission" date="2017-10" db="EMBL/GenBank/DDBJ databases">
        <title>Ladona fulva Genome sequencing and assembly.</title>
        <authorList>
            <person name="Murali S."/>
            <person name="Richards S."/>
            <person name="Bandaranaike D."/>
            <person name="Bellair M."/>
            <person name="Blankenburg K."/>
            <person name="Chao H."/>
            <person name="Dinh H."/>
            <person name="Doddapaneni H."/>
            <person name="Dugan-Rocha S."/>
            <person name="Elkadiri S."/>
            <person name="Gnanaolivu R."/>
            <person name="Hernandez B."/>
            <person name="Skinner E."/>
            <person name="Javaid M."/>
            <person name="Lee S."/>
            <person name="Li M."/>
            <person name="Ming W."/>
            <person name="Munidasa M."/>
            <person name="Muniz J."/>
            <person name="Nguyen L."/>
            <person name="Hughes D."/>
            <person name="Osuji N."/>
            <person name="Pu L.-L."/>
            <person name="Puazo M."/>
            <person name="Qu C."/>
            <person name="Quiroz J."/>
            <person name="Raj R."/>
            <person name="Weissenberger G."/>
            <person name="Xin Y."/>
            <person name="Zou X."/>
            <person name="Han Y."/>
            <person name="Worley K."/>
            <person name="Muzny D."/>
            <person name="Gibbs R."/>
        </authorList>
    </citation>
    <scope>NUCLEOTIDE SEQUENCE</scope>
    <source>
        <strain evidence="5">Sampled in the wild</strain>
    </source>
</reference>
<evidence type="ECO:0008006" key="7">
    <source>
        <dbReference type="Google" id="ProtNLM"/>
    </source>
</evidence>
<comment type="similarity">
    <text evidence="3">Belongs to the TO family.</text>
</comment>
<evidence type="ECO:0000313" key="5">
    <source>
        <dbReference type="EMBL" id="KAG8221915.1"/>
    </source>
</evidence>
<gene>
    <name evidence="5" type="ORF">J437_LFUL002474</name>
</gene>
<evidence type="ECO:0000256" key="1">
    <source>
        <dbReference type="ARBA" id="ARBA00022729"/>
    </source>
</evidence>
<dbReference type="FunFam" id="3.15.10.30:FF:000001">
    <property type="entry name" value="Takeout-like protein 1"/>
    <property type="match status" value="1"/>
</dbReference>
<dbReference type="Proteomes" id="UP000792457">
    <property type="component" value="Unassembled WGS sequence"/>
</dbReference>
<name>A0A8K0NRE9_LADFU</name>
<accession>A0A8K0NRE9</accession>
<feature type="signal peptide" evidence="4">
    <location>
        <begin position="1"/>
        <end position="19"/>
    </location>
</feature>
<sequence length="249" mass="27246">MKTCFSILICLGLASIALGAPKKLPSYLQFCKRSDPNFDSCTVKLIENIRPQLAKGISQMQVPPLEPFVLPVLQVERDNEALQVTAILKNLKVKGASAFQINKLRTDIKNNLIELSVTLPHLDVTTDYDVKGRLLLVPLNGKGVFVSNITNTRADLKITGKAIEKRGTKYLEVTDVVTKVKVGDSKMDFLGGGKGNDLISSSSTQFIQQNRDQVMEIVNPLVEDTASAVVQQIANRILGSVPYDTILPP</sequence>
<keyword evidence="1 4" id="KW-0732">Signal</keyword>
<dbReference type="PANTHER" id="PTHR11008:SF14">
    <property type="entry name" value="CIRCADIAN CLOCK-CONTROLLED PROTEIN-LIKE PROTEIN"/>
    <property type="match status" value="1"/>
</dbReference>
<dbReference type="InterPro" id="IPR010562">
    <property type="entry name" value="Haemolymph_juvenile_hormone-bd"/>
</dbReference>
<dbReference type="GO" id="GO:0007623">
    <property type="term" value="P:circadian rhythm"/>
    <property type="evidence" value="ECO:0007669"/>
    <property type="project" value="UniProtKB-ARBA"/>
</dbReference>
<evidence type="ECO:0000256" key="4">
    <source>
        <dbReference type="SAM" id="SignalP"/>
    </source>
</evidence>
<keyword evidence="2" id="KW-0090">Biological rhythms</keyword>
<proteinExistence type="inferred from homology"/>
<evidence type="ECO:0000313" key="6">
    <source>
        <dbReference type="Proteomes" id="UP000792457"/>
    </source>
</evidence>
<protein>
    <recommendedName>
        <fullName evidence="7">Circadian clock-controlled protein</fullName>
    </recommendedName>
</protein>
<organism evidence="5 6">
    <name type="scientific">Ladona fulva</name>
    <name type="common">Scarce chaser dragonfly</name>
    <name type="synonym">Libellula fulva</name>
    <dbReference type="NCBI Taxonomy" id="123851"/>
    <lineage>
        <taxon>Eukaryota</taxon>
        <taxon>Metazoa</taxon>
        <taxon>Ecdysozoa</taxon>
        <taxon>Arthropoda</taxon>
        <taxon>Hexapoda</taxon>
        <taxon>Insecta</taxon>
        <taxon>Pterygota</taxon>
        <taxon>Palaeoptera</taxon>
        <taxon>Odonata</taxon>
        <taxon>Epiprocta</taxon>
        <taxon>Anisoptera</taxon>
        <taxon>Libelluloidea</taxon>
        <taxon>Libellulidae</taxon>
        <taxon>Ladona</taxon>
    </lineage>
</organism>
<dbReference type="SMART" id="SM00700">
    <property type="entry name" value="JHBP"/>
    <property type="match status" value="1"/>
</dbReference>
<evidence type="ECO:0000256" key="2">
    <source>
        <dbReference type="ARBA" id="ARBA00023108"/>
    </source>
</evidence>
<dbReference type="InterPro" id="IPR038606">
    <property type="entry name" value="To_sf"/>
</dbReference>
<dbReference type="GO" id="GO:0005615">
    <property type="term" value="C:extracellular space"/>
    <property type="evidence" value="ECO:0007669"/>
    <property type="project" value="TreeGrafter"/>
</dbReference>
<dbReference type="OrthoDB" id="8191090at2759"/>
<dbReference type="EMBL" id="KZ308117">
    <property type="protein sequence ID" value="KAG8221915.1"/>
    <property type="molecule type" value="Genomic_DNA"/>
</dbReference>
<dbReference type="Gene3D" id="3.15.10.30">
    <property type="entry name" value="Haemolymph juvenile hormone binding protein"/>
    <property type="match status" value="1"/>
</dbReference>